<dbReference type="GeneID" id="18918713"/>
<dbReference type="GO" id="GO:0016020">
    <property type="term" value="C:membrane"/>
    <property type="evidence" value="ECO:0007669"/>
    <property type="project" value="InterPro"/>
</dbReference>
<evidence type="ECO:0000313" key="1">
    <source>
        <dbReference type="EMBL" id="EKM50609.1"/>
    </source>
</evidence>
<dbReference type="Pfam" id="PF01066">
    <property type="entry name" value="CDP-OH_P_transf"/>
    <property type="match status" value="1"/>
</dbReference>
<organism evidence="1 2">
    <name type="scientific">Phanerochaete carnosa (strain HHB-10118-sp)</name>
    <name type="common">White-rot fungus</name>
    <name type="synonym">Peniophora carnosa</name>
    <dbReference type="NCBI Taxonomy" id="650164"/>
    <lineage>
        <taxon>Eukaryota</taxon>
        <taxon>Fungi</taxon>
        <taxon>Dikarya</taxon>
        <taxon>Basidiomycota</taxon>
        <taxon>Agaricomycotina</taxon>
        <taxon>Agaricomycetes</taxon>
        <taxon>Polyporales</taxon>
        <taxon>Phanerochaetaceae</taxon>
        <taxon>Phanerochaete</taxon>
    </lineage>
</organism>
<dbReference type="KEGG" id="pco:PHACADRAFT_263977"/>
<gene>
    <name evidence="1" type="ORF">PHACADRAFT_263977</name>
</gene>
<dbReference type="OrthoDB" id="10020554at2759"/>
<dbReference type="AlphaFoldDB" id="K5VVK1"/>
<dbReference type="InParanoid" id="K5VVK1"/>
<proteinExistence type="predicted"/>
<name>K5VVK1_PHACS</name>
<keyword evidence="2" id="KW-1185">Reference proteome</keyword>
<evidence type="ECO:0000313" key="2">
    <source>
        <dbReference type="Proteomes" id="UP000008370"/>
    </source>
</evidence>
<dbReference type="EMBL" id="JH930478">
    <property type="protein sequence ID" value="EKM50609.1"/>
    <property type="molecule type" value="Genomic_DNA"/>
</dbReference>
<reference evidence="1 2" key="1">
    <citation type="journal article" date="2012" name="BMC Genomics">
        <title>Comparative genomics of the white-rot fungi, Phanerochaete carnosa and P. chrysosporium, to elucidate the genetic basis of the distinct wood types they colonize.</title>
        <authorList>
            <person name="Suzuki H."/>
            <person name="MacDonald J."/>
            <person name="Syed K."/>
            <person name="Salamov A."/>
            <person name="Hori C."/>
            <person name="Aerts A."/>
            <person name="Henrissat B."/>
            <person name="Wiebenga A."/>
            <person name="vanKuyk P.A."/>
            <person name="Barry K."/>
            <person name="Lindquist E."/>
            <person name="LaButti K."/>
            <person name="Lapidus A."/>
            <person name="Lucas S."/>
            <person name="Coutinho P."/>
            <person name="Gong Y."/>
            <person name="Samejima M."/>
            <person name="Mahadevan R."/>
            <person name="Abou-Zaid M."/>
            <person name="de Vries R.P."/>
            <person name="Igarashi K."/>
            <person name="Yadav J.S."/>
            <person name="Grigoriev I.V."/>
            <person name="Master E.R."/>
        </authorList>
    </citation>
    <scope>NUCLEOTIDE SEQUENCE [LARGE SCALE GENOMIC DNA]</scope>
    <source>
        <strain evidence="1 2">HHB-10118-sp</strain>
    </source>
</reference>
<dbReference type="GO" id="GO:0016780">
    <property type="term" value="F:phosphotransferase activity, for other substituted phosphate groups"/>
    <property type="evidence" value="ECO:0007669"/>
    <property type="project" value="InterPro"/>
</dbReference>
<protein>
    <submittedName>
        <fullName evidence="1">Uncharacterized protein</fullName>
    </submittedName>
</protein>
<dbReference type="RefSeq" id="XP_007400878.1">
    <property type="nucleotide sequence ID" value="XM_007400816.1"/>
</dbReference>
<dbReference type="GO" id="GO:0008654">
    <property type="term" value="P:phospholipid biosynthetic process"/>
    <property type="evidence" value="ECO:0007669"/>
    <property type="project" value="InterPro"/>
</dbReference>
<accession>K5VVK1</accession>
<dbReference type="STRING" id="650164.K5VVK1"/>
<sequence length="128" mass="14068">MLGLRPALVSARCLRRSGAFRFSTRVSCLQRPPAFASPVVRAFSVYHPRLENGNEPGKKLGKVTETLHEDIYTIPNLLTISRILACPVLGYAIVQDNFVTATALLVYAGLTDLVCLFTFSLAPRNIAF</sequence>
<dbReference type="InterPro" id="IPR000462">
    <property type="entry name" value="CDP-OH_P_trans"/>
</dbReference>
<dbReference type="Proteomes" id="UP000008370">
    <property type="component" value="Unassembled WGS sequence"/>
</dbReference>
<dbReference type="HOGENOM" id="CLU_1960350_0_0_1"/>